<protein>
    <submittedName>
        <fullName evidence="2">Methyltransferase type 11</fullName>
    </submittedName>
</protein>
<dbReference type="AlphaFoldDB" id="A0A8J3QQV8"/>
<dbReference type="GO" id="GO:0032259">
    <property type="term" value="P:methylation"/>
    <property type="evidence" value="ECO:0007669"/>
    <property type="project" value="UniProtKB-KW"/>
</dbReference>
<gene>
    <name evidence="2" type="ORF">Raf01_30530</name>
</gene>
<keyword evidence="2" id="KW-0489">Methyltransferase</keyword>
<dbReference type="CDD" id="cd02440">
    <property type="entry name" value="AdoMet_MTases"/>
    <property type="match status" value="1"/>
</dbReference>
<accession>A0A8J3QQV8</accession>
<dbReference type="SUPFAM" id="SSF53335">
    <property type="entry name" value="S-adenosyl-L-methionine-dependent methyltransferases"/>
    <property type="match status" value="1"/>
</dbReference>
<dbReference type="Pfam" id="PF08241">
    <property type="entry name" value="Methyltransf_11"/>
    <property type="match status" value="1"/>
</dbReference>
<dbReference type="InterPro" id="IPR029063">
    <property type="entry name" value="SAM-dependent_MTases_sf"/>
</dbReference>
<keyword evidence="3" id="KW-1185">Reference proteome</keyword>
<evidence type="ECO:0000259" key="1">
    <source>
        <dbReference type="Pfam" id="PF08241"/>
    </source>
</evidence>
<dbReference type="Proteomes" id="UP000642748">
    <property type="component" value="Unassembled WGS sequence"/>
</dbReference>
<reference evidence="2" key="1">
    <citation type="submission" date="2021-01" db="EMBL/GenBank/DDBJ databases">
        <title>Whole genome shotgun sequence of Rugosimonospora africana NBRC 104875.</title>
        <authorList>
            <person name="Komaki H."/>
            <person name="Tamura T."/>
        </authorList>
    </citation>
    <scope>NUCLEOTIDE SEQUENCE</scope>
    <source>
        <strain evidence="2">NBRC 104875</strain>
    </source>
</reference>
<comment type="caution">
    <text evidence="2">The sequence shown here is derived from an EMBL/GenBank/DDBJ whole genome shotgun (WGS) entry which is preliminary data.</text>
</comment>
<feature type="domain" description="Methyltransferase type 11" evidence="1">
    <location>
        <begin position="48"/>
        <end position="124"/>
    </location>
</feature>
<evidence type="ECO:0000313" key="3">
    <source>
        <dbReference type="Proteomes" id="UP000642748"/>
    </source>
</evidence>
<dbReference type="GO" id="GO:0008757">
    <property type="term" value="F:S-adenosylmethionine-dependent methyltransferase activity"/>
    <property type="evidence" value="ECO:0007669"/>
    <property type="project" value="InterPro"/>
</dbReference>
<sequence length="261" mass="28692">MTASAAGRTPATATYDRIGIGYRQIRRPDPRLAGLIADALAGARTVVNVGAGAGSYEPADSDVTAVDPSQVMLDQHPGDRKILAGAEELPFDDGAFDAAMAVLTVHHWADLRRGLSELRRVSRRQVVFTWDPQHLPELWLIEEYLPEIRQLEHGRFTPLSVVAEALGAHTVVPFPIPADFTDGFQIAYWRRPESYLDPVIRRASSTFADLPPSVTEPAIERLRADLASGAWQRRHADLLSRESMDYGYRLLIAGDSEPAGS</sequence>
<name>A0A8J3QQV8_9ACTN</name>
<proteinExistence type="predicted"/>
<dbReference type="EMBL" id="BONZ01000030">
    <property type="protein sequence ID" value="GIH14881.1"/>
    <property type="molecule type" value="Genomic_DNA"/>
</dbReference>
<keyword evidence="2" id="KW-0808">Transferase</keyword>
<dbReference type="InterPro" id="IPR013216">
    <property type="entry name" value="Methyltransf_11"/>
</dbReference>
<dbReference type="Gene3D" id="3.40.50.150">
    <property type="entry name" value="Vaccinia Virus protein VP39"/>
    <property type="match status" value="1"/>
</dbReference>
<dbReference type="RefSeq" id="WP_203918531.1">
    <property type="nucleotide sequence ID" value="NZ_BONZ01000030.1"/>
</dbReference>
<evidence type="ECO:0000313" key="2">
    <source>
        <dbReference type="EMBL" id="GIH14881.1"/>
    </source>
</evidence>
<organism evidence="2 3">
    <name type="scientific">Rugosimonospora africana</name>
    <dbReference type="NCBI Taxonomy" id="556532"/>
    <lineage>
        <taxon>Bacteria</taxon>
        <taxon>Bacillati</taxon>
        <taxon>Actinomycetota</taxon>
        <taxon>Actinomycetes</taxon>
        <taxon>Micromonosporales</taxon>
        <taxon>Micromonosporaceae</taxon>
        <taxon>Rugosimonospora</taxon>
    </lineage>
</organism>